<dbReference type="Gene3D" id="1.10.10.60">
    <property type="entry name" value="Homeodomain-like"/>
    <property type="match status" value="1"/>
</dbReference>
<accession>A0A1H4NH54</accession>
<reference evidence="1 2" key="1">
    <citation type="submission" date="2016-10" db="EMBL/GenBank/DDBJ databases">
        <authorList>
            <person name="de Groot N.N."/>
        </authorList>
    </citation>
    <scope>NUCLEOTIDE SEQUENCE [LARGE SCALE GENOMIC DNA]</scope>
    <source>
        <strain evidence="1 2">MT12</strain>
    </source>
</reference>
<protein>
    <submittedName>
        <fullName evidence="1">Uncharacterized protein</fullName>
    </submittedName>
</protein>
<dbReference type="OrthoDB" id="7573036at2"/>
<sequence>MTTEAEIFPPPVMPKGRPAFTDELFQQIIDRMTEGEGLSEICRDPEMPSKTTFLRWVEKDTGRQRAYQGAREALMDHYAEEIRHIAWNDSEDTIKREGKPDLCNHEWINRSRLKVDTLKFLMAKLHPKRYGDKTELLVANDVDAPRSYDVTAICWVHVYPMLRADGSMIKPDTPEYHEAIQRAAREAHAQGLRETSVGFKLADDRPPPPAQVTFQPDPIPDLTAEAWSLLSQVLRMVKQTIPTDDDTPPEEIFRVIREALLLHFREAKIEPASLVEAAE</sequence>
<organism evidence="1 2">
    <name type="scientific">Bradyrhizobium erythrophlei</name>
    <dbReference type="NCBI Taxonomy" id="1437360"/>
    <lineage>
        <taxon>Bacteria</taxon>
        <taxon>Pseudomonadati</taxon>
        <taxon>Pseudomonadota</taxon>
        <taxon>Alphaproteobacteria</taxon>
        <taxon>Hyphomicrobiales</taxon>
        <taxon>Nitrobacteraceae</taxon>
        <taxon>Bradyrhizobium</taxon>
    </lineage>
</organism>
<evidence type="ECO:0000313" key="1">
    <source>
        <dbReference type="EMBL" id="SEB94444.1"/>
    </source>
</evidence>
<dbReference type="RefSeq" id="WP_092114136.1">
    <property type="nucleotide sequence ID" value="NZ_FNTH01000001.1"/>
</dbReference>
<dbReference type="InterPro" id="IPR048683">
    <property type="entry name" value="Sf6_terminase"/>
</dbReference>
<dbReference type="Pfam" id="PF20901">
    <property type="entry name" value="Sf6_terminase"/>
    <property type="match status" value="1"/>
</dbReference>
<dbReference type="EMBL" id="FNTH01000001">
    <property type="protein sequence ID" value="SEB94444.1"/>
    <property type="molecule type" value="Genomic_DNA"/>
</dbReference>
<evidence type="ECO:0000313" key="2">
    <source>
        <dbReference type="Proteomes" id="UP000198992"/>
    </source>
</evidence>
<proteinExistence type="predicted"/>
<dbReference type="AlphaFoldDB" id="A0A1H4NH54"/>
<name>A0A1H4NH54_9BRAD</name>
<dbReference type="Proteomes" id="UP000198992">
    <property type="component" value="Unassembled WGS sequence"/>
</dbReference>
<gene>
    <name evidence="1" type="ORF">SAMN05444164_0626</name>
</gene>